<organism evidence="5 6">
    <name type="scientific">Paenibacillus agaridevorans</name>
    <dbReference type="NCBI Taxonomy" id="171404"/>
    <lineage>
        <taxon>Bacteria</taxon>
        <taxon>Bacillati</taxon>
        <taxon>Bacillota</taxon>
        <taxon>Bacilli</taxon>
        <taxon>Bacillales</taxon>
        <taxon>Paenibacillaceae</taxon>
        <taxon>Paenibacillus</taxon>
    </lineage>
</organism>
<keyword evidence="3" id="KW-0804">Transcription</keyword>
<protein>
    <submittedName>
        <fullName evidence="5">MarR family transcriptional regulator</fullName>
    </submittedName>
</protein>
<evidence type="ECO:0000256" key="3">
    <source>
        <dbReference type="ARBA" id="ARBA00023163"/>
    </source>
</evidence>
<evidence type="ECO:0000256" key="1">
    <source>
        <dbReference type="ARBA" id="ARBA00023015"/>
    </source>
</evidence>
<gene>
    <name evidence="5" type="ORF">PAT3040_02930</name>
</gene>
<feature type="domain" description="HTH marR-type" evidence="4">
    <location>
        <begin position="9"/>
        <end position="141"/>
    </location>
</feature>
<evidence type="ECO:0000313" key="5">
    <source>
        <dbReference type="EMBL" id="GBG08350.1"/>
    </source>
</evidence>
<keyword evidence="2" id="KW-0238">DNA-binding</keyword>
<dbReference type="GO" id="GO:0003677">
    <property type="term" value="F:DNA binding"/>
    <property type="evidence" value="ECO:0007669"/>
    <property type="project" value="UniProtKB-KW"/>
</dbReference>
<dbReference type="RefSeq" id="WP_108993315.1">
    <property type="nucleotide sequence ID" value="NZ_BDQX01000163.1"/>
</dbReference>
<dbReference type="Gene3D" id="1.10.10.10">
    <property type="entry name" value="Winged helix-like DNA-binding domain superfamily/Winged helix DNA-binding domain"/>
    <property type="match status" value="1"/>
</dbReference>
<name>A0A2R5ENU2_9BACL</name>
<comment type="caution">
    <text evidence="5">The sequence shown here is derived from an EMBL/GenBank/DDBJ whole genome shotgun (WGS) entry which is preliminary data.</text>
</comment>
<evidence type="ECO:0000313" key="6">
    <source>
        <dbReference type="Proteomes" id="UP000245202"/>
    </source>
</evidence>
<dbReference type="InterPro" id="IPR036390">
    <property type="entry name" value="WH_DNA-bd_sf"/>
</dbReference>
<proteinExistence type="predicted"/>
<dbReference type="AlphaFoldDB" id="A0A2R5ENU2"/>
<dbReference type="GO" id="GO:0006950">
    <property type="term" value="P:response to stress"/>
    <property type="evidence" value="ECO:0007669"/>
    <property type="project" value="TreeGrafter"/>
</dbReference>
<dbReference type="InterPro" id="IPR036388">
    <property type="entry name" value="WH-like_DNA-bd_sf"/>
</dbReference>
<evidence type="ECO:0000259" key="4">
    <source>
        <dbReference type="PROSITE" id="PS50995"/>
    </source>
</evidence>
<accession>A0A2R5ENU2</accession>
<dbReference type="EMBL" id="BDQX01000163">
    <property type="protein sequence ID" value="GBG08350.1"/>
    <property type="molecule type" value="Genomic_DNA"/>
</dbReference>
<dbReference type="PROSITE" id="PS50995">
    <property type="entry name" value="HTH_MARR_2"/>
    <property type="match status" value="1"/>
</dbReference>
<keyword evidence="1" id="KW-0805">Transcription regulation</keyword>
<reference evidence="5 6" key="1">
    <citation type="submission" date="2017-08" db="EMBL/GenBank/DDBJ databases">
        <title>Substantial Increase in Enzyme Production by Combined Drug-Resistance Mutations in Paenibacillus agaridevorans.</title>
        <authorList>
            <person name="Tanaka Y."/>
            <person name="Funane K."/>
            <person name="Hosaka T."/>
            <person name="Shiwa Y."/>
            <person name="Fujita N."/>
            <person name="Miyazaki T."/>
            <person name="Yoshikawa H."/>
            <person name="Murakami K."/>
            <person name="Kasahara K."/>
            <person name="Inaoka T."/>
            <person name="Hiraga Y."/>
            <person name="Ochi K."/>
        </authorList>
    </citation>
    <scope>NUCLEOTIDE SEQUENCE [LARGE SCALE GENOMIC DNA]</scope>
    <source>
        <strain evidence="5 6">T-3040</strain>
    </source>
</reference>
<evidence type="ECO:0000256" key="2">
    <source>
        <dbReference type="ARBA" id="ARBA00023125"/>
    </source>
</evidence>
<sequence>MEETRGQLEASVGFWMGITYRKLSTMLQQRLRPYGLTPEQWSVLYTIQRSDRLIQKEIAELTHKDKPTTTRILDQLEEKGFITKKVGELDRRAFVVHATDKGREVIKETASIEQSLSEEVRSIMTDEEYRLLINILLRVHDHVDAKLQS</sequence>
<dbReference type="PRINTS" id="PR00598">
    <property type="entry name" value="HTHMARR"/>
</dbReference>
<dbReference type="InterPro" id="IPR000835">
    <property type="entry name" value="HTH_MarR-typ"/>
</dbReference>
<dbReference type="Proteomes" id="UP000245202">
    <property type="component" value="Unassembled WGS sequence"/>
</dbReference>
<dbReference type="PANTHER" id="PTHR33164:SF64">
    <property type="entry name" value="TRANSCRIPTIONAL REGULATOR SLYA"/>
    <property type="match status" value="1"/>
</dbReference>
<dbReference type="SUPFAM" id="SSF46785">
    <property type="entry name" value="Winged helix' DNA-binding domain"/>
    <property type="match status" value="1"/>
</dbReference>
<dbReference type="GO" id="GO:0003700">
    <property type="term" value="F:DNA-binding transcription factor activity"/>
    <property type="evidence" value="ECO:0007669"/>
    <property type="project" value="InterPro"/>
</dbReference>
<dbReference type="InterPro" id="IPR039422">
    <property type="entry name" value="MarR/SlyA-like"/>
</dbReference>
<dbReference type="SMART" id="SM00347">
    <property type="entry name" value="HTH_MARR"/>
    <property type="match status" value="1"/>
</dbReference>
<dbReference type="PANTHER" id="PTHR33164">
    <property type="entry name" value="TRANSCRIPTIONAL REGULATOR, MARR FAMILY"/>
    <property type="match status" value="1"/>
</dbReference>
<keyword evidence="6" id="KW-1185">Reference proteome</keyword>
<dbReference type="Pfam" id="PF01047">
    <property type="entry name" value="MarR"/>
    <property type="match status" value="1"/>
</dbReference>